<dbReference type="PROSITE" id="PS51257">
    <property type="entry name" value="PROKAR_LIPOPROTEIN"/>
    <property type="match status" value="1"/>
</dbReference>
<dbReference type="Gene3D" id="3.40.50.2300">
    <property type="match status" value="2"/>
</dbReference>
<evidence type="ECO:0000256" key="2">
    <source>
        <dbReference type="ARBA" id="ARBA00007639"/>
    </source>
</evidence>
<dbReference type="OrthoDB" id="1994085at2"/>
<comment type="similarity">
    <text evidence="2">Belongs to the bacterial solute-binding protein 2 family.</text>
</comment>
<feature type="domain" description="Periplasmic binding protein" evidence="4">
    <location>
        <begin position="41"/>
        <end position="307"/>
    </location>
</feature>
<accession>A0A1I0NDQ5</accession>
<dbReference type="SUPFAM" id="SSF53822">
    <property type="entry name" value="Periplasmic binding protein-like I"/>
    <property type="match status" value="1"/>
</dbReference>
<evidence type="ECO:0000313" key="5">
    <source>
        <dbReference type="EMBL" id="SEV99304.1"/>
    </source>
</evidence>
<evidence type="ECO:0000256" key="1">
    <source>
        <dbReference type="ARBA" id="ARBA00004196"/>
    </source>
</evidence>
<dbReference type="EMBL" id="FOJI01000003">
    <property type="protein sequence ID" value="SEV99304.1"/>
    <property type="molecule type" value="Genomic_DNA"/>
</dbReference>
<dbReference type="PANTHER" id="PTHR30036">
    <property type="entry name" value="D-XYLOSE-BINDING PERIPLASMIC PROTEIN"/>
    <property type="match status" value="1"/>
</dbReference>
<evidence type="ECO:0000313" key="6">
    <source>
        <dbReference type="Proteomes" id="UP000199701"/>
    </source>
</evidence>
<feature type="signal peptide" evidence="3">
    <location>
        <begin position="1"/>
        <end position="22"/>
    </location>
</feature>
<feature type="chain" id="PRO_5038401831" evidence="3">
    <location>
        <begin position="23"/>
        <end position="387"/>
    </location>
</feature>
<dbReference type="AlphaFoldDB" id="A0A1I0NDQ5"/>
<keyword evidence="5" id="KW-0762">Sugar transport</keyword>
<dbReference type="Proteomes" id="UP000199701">
    <property type="component" value="Unassembled WGS sequence"/>
</dbReference>
<proteinExistence type="inferred from homology"/>
<name>A0A1I0NDQ5_9FIRM</name>
<dbReference type="PANTHER" id="PTHR30036:SF7">
    <property type="entry name" value="ABC TRANSPORTER PERIPLASMIC-BINDING PROTEIN YPHF"/>
    <property type="match status" value="1"/>
</dbReference>
<dbReference type="InterPro" id="IPR050555">
    <property type="entry name" value="Bact_Solute-Bind_Prot2"/>
</dbReference>
<dbReference type="RefSeq" id="WP_092451057.1">
    <property type="nucleotide sequence ID" value="NZ_FOJI01000003.1"/>
</dbReference>
<dbReference type="GO" id="GO:0030288">
    <property type="term" value="C:outer membrane-bounded periplasmic space"/>
    <property type="evidence" value="ECO:0007669"/>
    <property type="project" value="TreeGrafter"/>
</dbReference>
<keyword evidence="5" id="KW-0813">Transport</keyword>
<dbReference type="STRING" id="99656.SAMN05421659_10319"/>
<reference evidence="5 6" key="1">
    <citation type="submission" date="2016-10" db="EMBL/GenBank/DDBJ databases">
        <authorList>
            <person name="de Groot N.N."/>
        </authorList>
    </citation>
    <scope>NUCLEOTIDE SEQUENCE [LARGE SCALE GENOMIC DNA]</scope>
    <source>
        <strain evidence="5 6">DSM 9179</strain>
    </source>
</reference>
<dbReference type="InterPro" id="IPR025997">
    <property type="entry name" value="SBP_2_dom"/>
</dbReference>
<evidence type="ECO:0000259" key="4">
    <source>
        <dbReference type="Pfam" id="PF13407"/>
    </source>
</evidence>
<sequence length="387" mass="41436">MKKKSISVLLVMIMVLSSLFVAGCGSTKDTTTTVTSKNVKIGVMMYATDGFFPSIKAYYEQLAKEIGGLEFVFASADSTNAATNLTTCEALISQGCNGIITTVSTGLADMAQACQEQNVYITTALSKPDAVDNDALSKLTNFLGGVTDGPLTGDQRGIDAAKFIIAKGYKNIGTLSFPLTVMASHKESYDAFVKTINDYNATATAANKITLAKNTELYFKPVDASYFANNKDIDCVYSLAAGINFAYPIMVQAGVNGKVKLVTTGIRFDADCYKAITSGDIAMTTFTSIEQTFYPVALIFDAVNGQKYADAPANGTMVGCSSIDISGADQLAILQEKSYYFRSSDDEISRLLLKPADAKMLLKTYNKDATYTGLTAYLSKLGLDAFK</sequence>
<comment type="subcellular location">
    <subcellularLocation>
        <location evidence="1">Cell envelope</location>
    </subcellularLocation>
</comment>
<evidence type="ECO:0000256" key="3">
    <source>
        <dbReference type="SAM" id="SignalP"/>
    </source>
</evidence>
<keyword evidence="6" id="KW-1185">Reference proteome</keyword>
<gene>
    <name evidence="5" type="ORF">SAMN05421659_10319</name>
</gene>
<dbReference type="GO" id="GO:0030246">
    <property type="term" value="F:carbohydrate binding"/>
    <property type="evidence" value="ECO:0007669"/>
    <property type="project" value="TreeGrafter"/>
</dbReference>
<keyword evidence="3" id="KW-0732">Signal</keyword>
<dbReference type="Pfam" id="PF13407">
    <property type="entry name" value="Peripla_BP_4"/>
    <property type="match status" value="1"/>
</dbReference>
<dbReference type="InterPro" id="IPR028082">
    <property type="entry name" value="Peripla_BP_I"/>
</dbReference>
<protein>
    <submittedName>
        <fullName evidence="5">ABC-type sugar transport system, substrate-binding protein, contains N-terminal xre family HTH domain</fullName>
    </submittedName>
</protein>
<organism evidence="5 6">
    <name type="scientific">[Clostridium] fimetarium</name>
    <dbReference type="NCBI Taxonomy" id="99656"/>
    <lineage>
        <taxon>Bacteria</taxon>
        <taxon>Bacillati</taxon>
        <taxon>Bacillota</taxon>
        <taxon>Clostridia</taxon>
        <taxon>Lachnospirales</taxon>
        <taxon>Lachnospiraceae</taxon>
    </lineage>
</organism>